<dbReference type="VEuPathDB" id="AmoebaDB:ACA1_166910"/>
<dbReference type="OMA" id="IPFCFVH"/>
<evidence type="ECO:0000313" key="8">
    <source>
        <dbReference type="Proteomes" id="UP000011083"/>
    </source>
</evidence>
<keyword evidence="8" id="KW-1185">Reference proteome</keyword>
<feature type="transmembrane region" description="Helical" evidence="6">
    <location>
        <begin position="314"/>
        <end position="331"/>
    </location>
</feature>
<reference evidence="7 8" key="1">
    <citation type="journal article" date="2013" name="Genome Biol.">
        <title>Genome of Acanthamoeba castellanii highlights extensive lateral gene transfer and early evolution of tyrosine kinase signaling.</title>
        <authorList>
            <person name="Clarke M."/>
            <person name="Lohan A.J."/>
            <person name="Liu B."/>
            <person name="Lagkouvardos I."/>
            <person name="Roy S."/>
            <person name="Zafar N."/>
            <person name="Bertelli C."/>
            <person name="Schilde C."/>
            <person name="Kianianmomeni A."/>
            <person name="Burglin T.R."/>
            <person name="Frech C."/>
            <person name="Turcotte B."/>
            <person name="Kopec K.O."/>
            <person name="Synnott J.M."/>
            <person name="Choo C."/>
            <person name="Paponov I."/>
            <person name="Finkler A."/>
            <person name="Soon Heng Tan C."/>
            <person name="Hutchins A.P."/>
            <person name="Weinmeier T."/>
            <person name="Rattei T."/>
            <person name="Chu J.S."/>
            <person name="Gimenez G."/>
            <person name="Irimia M."/>
            <person name="Rigden D.J."/>
            <person name="Fitzpatrick D.A."/>
            <person name="Lorenzo-Morales J."/>
            <person name="Bateman A."/>
            <person name="Chiu C.H."/>
            <person name="Tang P."/>
            <person name="Hegemann P."/>
            <person name="Fromm H."/>
            <person name="Raoult D."/>
            <person name="Greub G."/>
            <person name="Miranda-Saavedra D."/>
            <person name="Chen N."/>
            <person name="Nash P."/>
            <person name="Ginger M.L."/>
            <person name="Horn M."/>
            <person name="Schaap P."/>
            <person name="Caler L."/>
            <person name="Loftus B."/>
        </authorList>
    </citation>
    <scope>NUCLEOTIDE SEQUENCE [LARGE SCALE GENOMIC DNA]</scope>
    <source>
        <strain evidence="7 8">Neff</strain>
    </source>
</reference>
<dbReference type="KEGG" id="acan:ACA1_166910"/>
<evidence type="ECO:0000256" key="1">
    <source>
        <dbReference type="ARBA" id="ARBA00004141"/>
    </source>
</evidence>
<name>L8H242_ACACF</name>
<dbReference type="Pfam" id="PF01925">
    <property type="entry name" value="TauE"/>
    <property type="match status" value="1"/>
</dbReference>
<feature type="compositionally biased region" description="Low complexity" evidence="5">
    <location>
        <begin position="462"/>
        <end position="471"/>
    </location>
</feature>
<dbReference type="InterPro" id="IPR002781">
    <property type="entry name" value="TM_pro_TauE-like"/>
</dbReference>
<evidence type="ECO:0000256" key="5">
    <source>
        <dbReference type="SAM" id="MobiDB-lite"/>
    </source>
</evidence>
<feature type="transmembrane region" description="Helical" evidence="6">
    <location>
        <begin position="77"/>
        <end position="94"/>
    </location>
</feature>
<comment type="subcellular location">
    <subcellularLocation>
        <location evidence="1">Membrane</location>
        <topology evidence="1">Multi-pass membrane protein</topology>
    </subcellularLocation>
</comment>
<feature type="transmembrane region" description="Helical" evidence="6">
    <location>
        <begin position="146"/>
        <end position="167"/>
    </location>
</feature>
<dbReference type="GeneID" id="14919646"/>
<feature type="transmembrane region" description="Helical" evidence="6">
    <location>
        <begin position="337"/>
        <end position="356"/>
    </location>
</feature>
<dbReference type="PANTHER" id="PTHR31154:SF4">
    <property type="entry name" value="MEMBRANE TRANSPORTER PROTEIN"/>
    <property type="match status" value="1"/>
</dbReference>
<dbReference type="EMBL" id="KB007941">
    <property type="protein sequence ID" value="ELR18833.1"/>
    <property type="molecule type" value="Genomic_DNA"/>
</dbReference>
<keyword evidence="2 6" id="KW-0812">Transmembrane</keyword>
<sequence>MVLHKLLQLPFRICYDLPKGRGTTKKKSWWQRTRFYSHFVHKRPWYIATLLPLLLVWAVWFPCIGGLNQWHLYTDRYFLVVAMLFASLVAGFLSQGTGGLSFPVMTLLFAIAPLVARDFALLTQAVVLSGASFAIIYQNIPLETNAILFSSVGGAFGLVFALQWIAPLVHDTEAIMNFVSLWIGFGAAVFWLRRECDKETHLEIPNCSNWKAFVLMVTGFCGGMLTAMFGTGLDLSVFSCLALFFRIHVNTAAPTGVVIQMINSLVAVAFKLLFMGGFQQAAVLDWVASLPFVSLGAPLGTVCLSFVNRTWVSGVIYLVALAQFVYAISTLTINTDIIFFVVVIIVTTTGLFLLLAKLGEKLVDVENKGYIFDSDDEDENDDVYGATPMSSYESLPSMEELRAGKKKMERREISSDGVDYYDDDEEELLQDADRDIGRLESSGWSPYGRKSSLYPSTKNSNAAAAAAAAAAESAHLLGPTGTGNSPQPYL</sequence>
<proteinExistence type="predicted"/>
<evidence type="ECO:0000256" key="2">
    <source>
        <dbReference type="ARBA" id="ARBA00022692"/>
    </source>
</evidence>
<feature type="transmembrane region" description="Helical" evidence="6">
    <location>
        <begin position="174"/>
        <end position="192"/>
    </location>
</feature>
<evidence type="ECO:0000313" key="7">
    <source>
        <dbReference type="EMBL" id="ELR18833.1"/>
    </source>
</evidence>
<protein>
    <submittedName>
        <fullName evidence="7">Amine oxidase family protein</fullName>
    </submittedName>
</protein>
<organism evidence="7 8">
    <name type="scientific">Acanthamoeba castellanii (strain ATCC 30010 / Neff)</name>
    <dbReference type="NCBI Taxonomy" id="1257118"/>
    <lineage>
        <taxon>Eukaryota</taxon>
        <taxon>Amoebozoa</taxon>
        <taxon>Discosea</taxon>
        <taxon>Longamoebia</taxon>
        <taxon>Centramoebida</taxon>
        <taxon>Acanthamoebidae</taxon>
        <taxon>Acanthamoeba</taxon>
    </lineage>
</organism>
<keyword evidence="4 6" id="KW-0472">Membrane</keyword>
<evidence type="ECO:0000256" key="4">
    <source>
        <dbReference type="ARBA" id="ARBA00023136"/>
    </source>
</evidence>
<dbReference type="AlphaFoldDB" id="L8H242"/>
<accession>L8H242</accession>
<dbReference type="OrthoDB" id="189301at2759"/>
<feature type="transmembrane region" description="Helical" evidence="6">
    <location>
        <begin position="212"/>
        <end position="245"/>
    </location>
</feature>
<feature type="transmembrane region" description="Helical" evidence="6">
    <location>
        <begin position="45"/>
        <end position="65"/>
    </location>
</feature>
<dbReference type="PANTHER" id="PTHR31154">
    <property type="entry name" value="MEMBRANE TRANSPORTER PROTEIN"/>
    <property type="match status" value="1"/>
</dbReference>
<dbReference type="RefSeq" id="XP_004340891.1">
    <property type="nucleotide sequence ID" value="XM_004340843.1"/>
</dbReference>
<gene>
    <name evidence="7" type="ORF">ACA1_166910</name>
</gene>
<dbReference type="GO" id="GO:0016020">
    <property type="term" value="C:membrane"/>
    <property type="evidence" value="ECO:0007669"/>
    <property type="project" value="UniProtKB-SubCell"/>
</dbReference>
<feature type="transmembrane region" description="Helical" evidence="6">
    <location>
        <begin position="286"/>
        <end position="307"/>
    </location>
</feature>
<feature type="region of interest" description="Disordered" evidence="5">
    <location>
        <begin position="431"/>
        <end position="490"/>
    </location>
</feature>
<keyword evidence="3 6" id="KW-1133">Transmembrane helix</keyword>
<evidence type="ECO:0000256" key="3">
    <source>
        <dbReference type="ARBA" id="ARBA00022989"/>
    </source>
</evidence>
<feature type="transmembrane region" description="Helical" evidence="6">
    <location>
        <begin position="121"/>
        <end position="140"/>
    </location>
</feature>
<evidence type="ECO:0000256" key="6">
    <source>
        <dbReference type="SAM" id="Phobius"/>
    </source>
</evidence>
<dbReference type="Proteomes" id="UP000011083">
    <property type="component" value="Unassembled WGS sequence"/>
</dbReference>